<dbReference type="AlphaFoldDB" id="A0A2S4UEU2"/>
<dbReference type="EMBL" id="PKSM01000404">
    <property type="protein sequence ID" value="POV95696.1"/>
    <property type="molecule type" value="Genomic_DNA"/>
</dbReference>
<evidence type="ECO:0000313" key="2">
    <source>
        <dbReference type="Proteomes" id="UP000238274"/>
    </source>
</evidence>
<name>A0A2S4UEU2_9BASI</name>
<dbReference type="Proteomes" id="UP000238274">
    <property type="component" value="Unassembled WGS sequence"/>
</dbReference>
<proteinExistence type="predicted"/>
<reference evidence="1 2" key="1">
    <citation type="submission" date="2017-12" db="EMBL/GenBank/DDBJ databases">
        <title>Gene loss provides genomic basis for host adaptation in cereal stripe rust fungi.</title>
        <authorList>
            <person name="Xia C."/>
        </authorList>
    </citation>
    <scope>NUCLEOTIDE SEQUENCE [LARGE SCALE GENOMIC DNA]</scope>
    <source>
        <strain evidence="1 2">93TX-2</strain>
    </source>
</reference>
<comment type="caution">
    <text evidence="1">The sequence shown here is derived from an EMBL/GenBank/DDBJ whole genome shotgun (WGS) entry which is preliminary data.</text>
</comment>
<organism evidence="1 2">
    <name type="scientific">Puccinia striiformis</name>
    <dbReference type="NCBI Taxonomy" id="27350"/>
    <lineage>
        <taxon>Eukaryota</taxon>
        <taxon>Fungi</taxon>
        <taxon>Dikarya</taxon>
        <taxon>Basidiomycota</taxon>
        <taxon>Pucciniomycotina</taxon>
        <taxon>Pucciniomycetes</taxon>
        <taxon>Pucciniales</taxon>
        <taxon>Pucciniaceae</taxon>
        <taxon>Puccinia</taxon>
    </lineage>
</organism>
<accession>A0A2S4UEU2</accession>
<evidence type="ECO:0000313" key="1">
    <source>
        <dbReference type="EMBL" id="POV95696.1"/>
    </source>
</evidence>
<reference evidence="2" key="2">
    <citation type="journal article" date="2018" name="BMC Genomics">
        <title>Genomic insights into host adaptation between the wheat stripe rust pathogen (Puccinia striiformis f. sp. tritici) and the barley stripe rust pathogen (Puccinia striiformis f. sp. hordei).</title>
        <authorList>
            <person name="Xia C."/>
            <person name="Wang M."/>
            <person name="Yin C."/>
            <person name="Cornejo O.E."/>
            <person name="Hulbert S.H."/>
            <person name="Chen X."/>
        </authorList>
    </citation>
    <scope>NUCLEOTIDE SEQUENCE [LARGE SCALE GENOMIC DNA]</scope>
    <source>
        <strain evidence="2">93TX-2</strain>
    </source>
</reference>
<dbReference type="VEuPathDB" id="FungiDB:PSHT_15524"/>
<sequence>MAPLNLRDPKHRKLTASEWHSLFSTYLPLSLINFFVDNPAKCATGNNQNLLLNFLLNSQAPRWSLKIDNKYNHESQAKPARLVQVHPEIYMAILHKLQSKDSTLQH</sequence>
<keyword evidence="2" id="KW-1185">Reference proteome</keyword>
<dbReference type="OrthoDB" id="3247418at2759"/>
<reference evidence="2" key="3">
    <citation type="journal article" date="2018" name="Mol. Plant Microbe Interact.">
        <title>Genome sequence resources for the wheat stripe rust pathogen (Puccinia striiformis f. sp. tritici) and the barley stripe rust pathogen (Puccinia striiformis f. sp. hordei).</title>
        <authorList>
            <person name="Xia C."/>
            <person name="Wang M."/>
            <person name="Yin C."/>
            <person name="Cornejo O.E."/>
            <person name="Hulbert S.H."/>
            <person name="Chen X."/>
        </authorList>
    </citation>
    <scope>NUCLEOTIDE SEQUENCE [LARGE SCALE GENOMIC DNA]</scope>
    <source>
        <strain evidence="2">93TX-2</strain>
    </source>
</reference>
<protein>
    <submittedName>
        <fullName evidence="1">Uncharacterized protein</fullName>
    </submittedName>
</protein>
<dbReference type="VEuPathDB" id="FungiDB:PSTT_11432"/>
<gene>
    <name evidence="1" type="ORF">PSHT_15524</name>
</gene>